<dbReference type="Proteomes" id="UP000184191">
    <property type="component" value="Unassembled WGS sequence"/>
</dbReference>
<evidence type="ECO:0000313" key="4">
    <source>
        <dbReference type="EMBL" id="SHL40205.1"/>
    </source>
</evidence>
<comment type="subcellular location">
    <subcellularLocation>
        <location evidence="1">Secreted</location>
    </subcellularLocation>
</comment>
<dbReference type="SUPFAM" id="SSF51120">
    <property type="entry name" value="beta-Roll"/>
    <property type="match status" value="1"/>
</dbReference>
<reference evidence="5" key="1">
    <citation type="submission" date="2016-11" db="EMBL/GenBank/DDBJ databases">
        <authorList>
            <person name="Varghese N."/>
            <person name="Submissions S."/>
        </authorList>
    </citation>
    <scope>NUCLEOTIDE SEQUENCE [LARGE SCALE GENOMIC DNA]</scope>
    <source>
        <strain evidence="5">DSM 29327</strain>
    </source>
</reference>
<name>A0A1M7AC81_9RHOB</name>
<gene>
    <name evidence="4" type="ORF">SAMN05444414_1131</name>
</gene>
<dbReference type="GO" id="GO:0005576">
    <property type="term" value="C:extracellular region"/>
    <property type="evidence" value="ECO:0007669"/>
    <property type="project" value="UniProtKB-SubCell"/>
</dbReference>
<dbReference type="PROSITE" id="PS00330">
    <property type="entry name" value="HEMOLYSIN_CALCIUM"/>
    <property type="match status" value="3"/>
</dbReference>
<evidence type="ECO:0000256" key="3">
    <source>
        <dbReference type="SAM" id="MobiDB-lite"/>
    </source>
</evidence>
<dbReference type="STRING" id="1054996.SAMN05444414_1131"/>
<organism evidence="4 5">
    <name type="scientific">Roseovarius marisflavi</name>
    <dbReference type="NCBI Taxonomy" id="1054996"/>
    <lineage>
        <taxon>Bacteria</taxon>
        <taxon>Pseudomonadati</taxon>
        <taxon>Pseudomonadota</taxon>
        <taxon>Alphaproteobacteria</taxon>
        <taxon>Rhodobacterales</taxon>
        <taxon>Roseobacteraceae</taxon>
        <taxon>Roseovarius</taxon>
    </lineage>
</organism>
<sequence length="274" mass="27667">MLINADGTLSYSPDADFNGTDTISYTVSDGEGGSDTATVTITVTPVNENAGKDDPDIVNGTEGDDRLLGGASADQINGLGGNDLIKGAAGEDTIFGGQGNDTLEGGSGDDSLAGGAGVDSLNGGQGDDRLEWGGSEDVYSGDVGRDVLVVATGSNVGSDLLPTLKGSDIEAIDLENTSSEALNVTFMDIIDLSSKSDTLLEQLLGKSAAESATIYGDGSDTVNLAGDPAGTWSFSESVNDGVNDFDVYEFVDGSSNVLATLAIDDDISVTLPVA</sequence>
<dbReference type="Pfam" id="PF00353">
    <property type="entry name" value="HemolysinCabind"/>
    <property type="match status" value="2"/>
</dbReference>
<evidence type="ECO:0000256" key="1">
    <source>
        <dbReference type="ARBA" id="ARBA00004613"/>
    </source>
</evidence>
<dbReference type="InterPro" id="IPR001343">
    <property type="entry name" value="Hemolysn_Ca-bd"/>
</dbReference>
<dbReference type="InterPro" id="IPR050557">
    <property type="entry name" value="RTX_toxin/Mannuronan_C5-epim"/>
</dbReference>
<dbReference type="PANTHER" id="PTHR38340">
    <property type="entry name" value="S-LAYER PROTEIN"/>
    <property type="match status" value="1"/>
</dbReference>
<keyword evidence="5" id="KW-1185">Reference proteome</keyword>
<dbReference type="InterPro" id="IPR018511">
    <property type="entry name" value="Hemolysin-typ_Ca-bd_CS"/>
</dbReference>
<keyword evidence="2" id="KW-0964">Secreted</keyword>
<dbReference type="Pfam" id="PF17963">
    <property type="entry name" value="Big_9"/>
    <property type="match status" value="1"/>
</dbReference>
<dbReference type="AlphaFoldDB" id="A0A1M7AC81"/>
<dbReference type="PANTHER" id="PTHR38340:SF1">
    <property type="entry name" value="S-LAYER PROTEIN"/>
    <property type="match status" value="1"/>
</dbReference>
<feature type="region of interest" description="Disordered" evidence="3">
    <location>
        <begin position="96"/>
        <end position="129"/>
    </location>
</feature>
<dbReference type="Gene3D" id="2.150.10.10">
    <property type="entry name" value="Serralysin-like metalloprotease, C-terminal"/>
    <property type="match status" value="2"/>
</dbReference>
<protein>
    <submittedName>
        <fullName evidence="4">Hemolysin-type calcium-binding repeat-containing protein</fullName>
    </submittedName>
</protein>
<evidence type="ECO:0000256" key="2">
    <source>
        <dbReference type="ARBA" id="ARBA00022525"/>
    </source>
</evidence>
<proteinExistence type="predicted"/>
<dbReference type="EMBL" id="FRBN01000013">
    <property type="protein sequence ID" value="SHL40205.1"/>
    <property type="molecule type" value="Genomic_DNA"/>
</dbReference>
<evidence type="ECO:0000313" key="5">
    <source>
        <dbReference type="Proteomes" id="UP000184191"/>
    </source>
</evidence>
<dbReference type="GO" id="GO:0005509">
    <property type="term" value="F:calcium ion binding"/>
    <property type="evidence" value="ECO:0007669"/>
    <property type="project" value="InterPro"/>
</dbReference>
<accession>A0A1M7AC81</accession>
<dbReference type="PRINTS" id="PR00313">
    <property type="entry name" value="CABNDNGRPT"/>
</dbReference>
<dbReference type="InterPro" id="IPR011049">
    <property type="entry name" value="Serralysin-like_metalloprot_C"/>
</dbReference>